<keyword evidence="1" id="KW-0489">Methyltransferase</keyword>
<dbReference type="Proteomes" id="UP000567885">
    <property type="component" value="Unassembled WGS sequence"/>
</dbReference>
<dbReference type="OrthoDB" id="5088865at2759"/>
<evidence type="ECO:0000313" key="1">
    <source>
        <dbReference type="EMBL" id="KAF5660867.1"/>
    </source>
</evidence>
<gene>
    <name evidence="1" type="ORF">FHETE_8718</name>
</gene>
<keyword evidence="1" id="KW-0808">Transferase</keyword>
<evidence type="ECO:0000313" key="2">
    <source>
        <dbReference type="Proteomes" id="UP000567885"/>
    </source>
</evidence>
<name>A0A8H5T069_FUSHE</name>
<keyword evidence="2" id="KW-1185">Reference proteome</keyword>
<dbReference type="GO" id="GO:0008168">
    <property type="term" value="F:methyltransferase activity"/>
    <property type="evidence" value="ECO:0007669"/>
    <property type="project" value="UniProtKB-KW"/>
</dbReference>
<protein>
    <submittedName>
        <fullName evidence="1">Methyltransferase type 12</fullName>
    </submittedName>
</protein>
<reference evidence="1 2" key="1">
    <citation type="submission" date="2020-05" db="EMBL/GenBank/DDBJ databases">
        <title>Identification and distribution of gene clusters putatively required for synthesis of sphingolipid metabolism inhibitors in phylogenetically diverse species of the filamentous fungus Fusarium.</title>
        <authorList>
            <person name="Kim H.-S."/>
            <person name="Busman M."/>
            <person name="Brown D.W."/>
            <person name="Divon H."/>
            <person name="Uhlig S."/>
            <person name="Proctor R.H."/>
        </authorList>
    </citation>
    <scope>NUCLEOTIDE SEQUENCE [LARGE SCALE GENOMIC DNA]</scope>
    <source>
        <strain evidence="1 2">NRRL 20693</strain>
    </source>
</reference>
<comment type="caution">
    <text evidence="1">The sequence shown here is derived from an EMBL/GenBank/DDBJ whole genome shotgun (WGS) entry which is preliminary data.</text>
</comment>
<sequence length="296" mass="32630">MTRNQHQPAAALKASFANIYNNQDPRAYLTTLVPLEYTIPQQVLPFFQRLHQLCSEGKDASAILDVCCSYGINGALLRHHLDIQTWTSHYKNLELSSEQQILADREFFAIRAKPIKPVVFGLDKAANAIRYALETGLMDCGWAEDLEIHGPSPGLSKALKDVSLIICTGGASYVGSRTFGRVMAAVDTNQVWVVSTVIRMVPYDDIETKLREHGLVTEKLPGVVLLQRRFASIQEQHDVVSKVEARGFDSTGLESRGYLCAEIFLSRPAAQISTPPIADLTEVFSRSPNVATDGVA</sequence>
<dbReference type="GO" id="GO:0032259">
    <property type="term" value="P:methylation"/>
    <property type="evidence" value="ECO:0007669"/>
    <property type="project" value="UniProtKB-KW"/>
</dbReference>
<proteinExistence type="predicted"/>
<accession>A0A8H5T069</accession>
<organism evidence="1 2">
    <name type="scientific">Fusarium heterosporum</name>
    <dbReference type="NCBI Taxonomy" id="42747"/>
    <lineage>
        <taxon>Eukaryota</taxon>
        <taxon>Fungi</taxon>
        <taxon>Dikarya</taxon>
        <taxon>Ascomycota</taxon>
        <taxon>Pezizomycotina</taxon>
        <taxon>Sordariomycetes</taxon>
        <taxon>Hypocreomycetidae</taxon>
        <taxon>Hypocreales</taxon>
        <taxon>Nectriaceae</taxon>
        <taxon>Fusarium</taxon>
        <taxon>Fusarium heterosporum species complex</taxon>
    </lineage>
</organism>
<dbReference type="AlphaFoldDB" id="A0A8H5T069"/>
<dbReference type="EMBL" id="JAAGWQ010000188">
    <property type="protein sequence ID" value="KAF5660867.1"/>
    <property type="molecule type" value="Genomic_DNA"/>
</dbReference>